<dbReference type="GO" id="GO:0052689">
    <property type="term" value="F:carboxylic ester hydrolase activity"/>
    <property type="evidence" value="ECO:0007669"/>
    <property type="project" value="UniProtKB-KW"/>
</dbReference>
<feature type="signal peptide" evidence="4">
    <location>
        <begin position="1"/>
        <end position="18"/>
    </location>
</feature>
<organism evidence="6 7">
    <name type="scientific">Niastella populi</name>
    <dbReference type="NCBI Taxonomy" id="550983"/>
    <lineage>
        <taxon>Bacteria</taxon>
        <taxon>Pseudomonadati</taxon>
        <taxon>Bacteroidota</taxon>
        <taxon>Chitinophagia</taxon>
        <taxon>Chitinophagales</taxon>
        <taxon>Chitinophagaceae</taxon>
        <taxon>Niastella</taxon>
    </lineage>
</organism>
<dbReference type="SUPFAM" id="SSF53474">
    <property type="entry name" value="alpha/beta-Hydrolases"/>
    <property type="match status" value="1"/>
</dbReference>
<evidence type="ECO:0000313" key="6">
    <source>
        <dbReference type="EMBL" id="OQP64510.1"/>
    </source>
</evidence>
<keyword evidence="3" id="KW-0378">Hydrolase</keyword>
<protein>
    <recommendedName>
        <fullName evidence="5">4-O-methyl-glucuronoyl methylesterase-like domain-containing protein</fullName>
    </recommendedName>
</protein>
<sequence>MKIALAFLFSFIACQCLAQSNTDESKVQPYTLPDVLKMPDGKRVTNSREWQLKQRPYIYRLFEENQFGRFPATKTAIRFRVMESDRNALDGIATRKQVRIWLHPSDSTVYADVLLYIPNNVKKPPVFIALNFSGNHTVSTDKHIALSTRWVSSRAKGGVNNRATEASRGADTASWQLHTLLQKGFALATAYCGDWETDTVTGYQTGIRTTMKDILNIQPNEWGAMGAWAWGLSRIVDYLQQDKAVDARKIALIGHSRLGKAALWAGASDQRIALVISNESGEGGAAISRRWYGETVKIINNNFPHWFGAKYRTYGDSVNTLPVDAHMLLSLIAPRPLYVASAEDDKWSDPKGEFLSAFEAGKVYALFGKQGIETDKMPEPNQPVGETVRYHLRTGRHAVTVYDWQQYLEFASREFGK</sequence>
<dbReference type="OrthoDB" id="9809261at2"/>
<dbReference type="Proteomes" id="UP000192276">
    <property type="component" value="Unassembled WGS sequence"/>
</dbReference>
<proteinExistence type="predicted"/>
<feature type="domain" description="4-O-methyl-glucuronoyl methylesterase-like" evidence="5">
    <location>
        <begin position="220"/>
        <end position="368"/>
    </location>
</feature>
<dbReference type="EMBL" id="LWBP01000089">
    <property type="protein sequence ID" value="OQP64510.1"/>
    <property type="molecule type" value="Genomic_DNA"/>
</dbReference>
<dbReference type="STRING" id="550983.A4R26_15775"/>
<dbReference type="RefSeq" id="WP_081163634.1">
    <property type="nucleotide sequence ID" value="NZ_LWBP01000089.1"/>
</dbReference>
<reference evidence="7" key="1">
    <citation type="submission" date="2016-04" db="EMBL/GenBank/DDBJ databases">
        <authorList>
            <person name="Chen L."/>
            <person name="Zhuang W."/>
            <person name="Wang G."/>
        </authorList>
    </citation>
    <scope>NUCLEOTIDE SEQUENCE [LARGE SCALE GENOMIC DNA]</scope>
    <source>
        <strain evidence="7">208</strain>
    </source>
</reference>
<keyword evidence="7" id="KW-1185">Reference proteome</keyword>
<evidence type="ECO:0000313" key="7">
    <source>
        <dbReference type="Proteomes" id="UP000192276"/>
    </source>
</evidence>
<evidence type="ECO:0000256" key="3">
    <source>
        <dbReference type="ARBA" id="ARBA00022801"/>
    </source>
</evidence>
<evidence type="ECO:0000259" key="5">
    <source>
        <dbReference type="Pfam" id="PF22244"/>
    </source>
</evidence>
<name>A0A1V9G1P7_9BACT</name>
<feature type="chain" id="PRO_5012008975" description="4-O-methyl-glucuronoyl methylesterase-like domain-containing protein" evidence="4">
    <location>
        <begin position="19"/>
        <end position="417"/>
    </location>
</feature>
<gene>
    <name evidence="6" type="ORF">A4R26_15775</name>
</gene>
<keyword evidence="1" id="KW-0719">Serine esterase</keyword>
<keyword evidence="2 4" id="KW-0732">Signal</keyword>
<dbReference type="InterPro" id="IPR029058">
    <property type="entry name" value="AB_hydrolase_fold"/>
</dbReference>
<dbReference type="Pfam" id="PF22244">
    <property type="entry name" value="GCE_fung"/>
    <property type="match status" value="1"/>
</dbReference>
<evidence type="ECO:0000256" key="2">
    <source>
        <dbReference type="ARBA" id="ARBA00022729"/>
    </source>
</evidence>
<evidence type="ECO:0000256" key="1">
    <source>
        <dbReference type="ARBA" id="ARBA00022487"/>
    </source>
</evidence>
<dbReference type="Gene3D" id="3.40.50.1820">
    <property type="entry name" value="alpha/beta hydrolase"/>
    <property type="match status" value="1"/>
</dbReference>
<accession>A0A1V9G1P7</accession>
<comment type="caution">
    <text evidence="6">The sequence shown here is derived from an EMBL/GenBank/DDBJ whole genome shotgun (WGS) entry which is preliminary data.</text>
</comment>
<dbReference type="AlphaFoldDB" id="A0A1V9G1P7"/>
<dbReference type="InterPro" id="IPR054579">
    <property type="entry name" value="GCE-like_dom"/>
</dbReference>
<evidence type="ECO:0000256" key="4">
    <source>
        <dbReference type="SAM" id="SignalP"/>
    </source>
</evidence>